<evidence type="ECO:0000313" key="2">
    <source>
        <dbReference type="EMBL" id="GBN12936.1"/>
    </source>
</evidence>
<reference evidence="2 3" key="1">
    <citation type="journal article" date="2019" name="Sci. Rep.">
        <title>Orb-weaving spider Araneus ventricosus genome elucidates the spidroin gene catalogue.</title>
        <authorList>
            <person name="Kono N."/>
            <person name="Nakamura H."/>
            <person name="Ohtoshi R."/>
            <person name="Moran D.A.P."/>
            <person name="Shinohara A."/>
            <person name="Yoshida Y."/>
            <person name="Fujiwara M."/>
            <person name="Mori M."/>
            <person name="Tomita M."/>
            <person name="Arakawa K."/>
        </authorList>
    </citation>
    <scope>NUCLEOTIDE SEQUENCE [LARGE SCALE GENOMIC DNA]</scope>
</reference>
<name>A0A4Y2LH72_ARAVE</name>
<evidence type="ECO:0000313" key="3">
    <source>
        <dbReference type="Proteomes" id="UP000499080"/>
    </source>
</evidence>
<keyword evidence="3" id="KW-1185">Reference proteome</keyword>
<evidence type="ECO:0000256" key="1">
    <source>
        <dbReference type="SAM" id="MobiDB-lite"/>
    </source>
</evidence>
<dbReference type="AlphaFoldDB" id="A0A4Y2LH72"/>
<protein>
    <submittedName>
        <fullName evidence="2">Uncharacterized protein</fullName>
    </submittedName>
</protein>
<comment type="caution">
    <text evidence="2">The sequence shown here is derived from an EMBL/GenBank/DDBJ whole genome shotgun (WGS) entry which is preliminary data.</text>
</comment>
<organism evidence="2 3">
    <name type="scientific">Araneus ventricosus</name>
    <name type="common">Orbweaver spider</name>
    <name type="synonym">Epeira ventricosa</name>
    <dbReference type="NCBI Taxonomy" id="182803"/>
    <lineage>
        <taxon>Eukaryota</taxon>
        <taxon>Metazoa</taxon>
        <taxon>Ecdysozoa</taxon>
        <taxon>Arthropoda</taxon>
        <taxon>Chelicerata</taxon>
        <taxon>Arachnida</taxon>
        <taxon>Araneae</taxon>
        <taxon>Araneomorphae</taxon>
        <taxon>Entelegynae</taxon>
        <taxon>Araneoidea</taxon>
        <taxon>Araneidae</taxon>
        <taxon>Araneus</taxon>
    </lineage>
</organism>
<accession>A0A4Y2LH72</accession>
<dbReference type="EMBL" id="BGPR01005737">
    <property type="protein sequence ID" value="GBN12936.1"/>
    <property type="molecule type" value="Genomic_DNA"/>
</dbReference>
<feature type="region of interest" description="Disordered" evidence="1">
    <location>
        <begin position="16"/>
        <end position="36"/>
    </location>
</feature>
<proteinExistence type="predicted"/>
<dbReference type="Proteomes" id="UP000499080">
    <property type="component" value="Unassembled WGS sequence"/>
</dbReference>
<sequence length="94" mass="10967">MGGRLATTCHLADQVQQTHMRGSTSMESGFEHGTFRSRRRDFTSRLPLLRGRWGNSACDFTTRIVDTLIPRFQTYATYDHPHLRQRKKKIQNET</sequence>
<feature type="compositionally biased region" description="Polar residues" evidence="1">
    <location>
        <begin position="16"/>
        <end position="27"/>
    </location>
</feature>
<gene>
    <name evidence="2" type="ORF">AVEN_146064_1</name>
</gene>